<dbReference type="InterPro" id="IPR016205">
    <property type="entry name" value="Glycerol_DH"/>
</dbReference>
<evidence type="ECO:0000256" key="3">
    <source>
        <dbReference type="ARBA" id="ARBA00023027"/>
    </source>
</evidence>
<comment type="caution">
    <text evidence="5">The sequence shown here is derived from an EMBL/GenBank/DDBJ whole genome shotgun (WGS) entry which is preliminary data.</text>
</comment>
<gene>
    <name evidence="5" type="ORF">SDC9_11348</name>
</gene>
<organism evidence="5">
    <name type="scientific">bioreactor metagenome</name>
    <dbReference type="NCBI Taxonomy" id="1076179"/>
    <lineage>
        <taxon>unclassified sequences</taxon>
        <taxon>metagenomes</taxon>
        <taxon>ecological metagenomes</taxon>
    </lineage>
</organism>
<protein>
    <recommendedName>
        <fullName evidence="4">Alcohol dehydrogenase iron-type/glycerol dehydrogenase GldA domain-containing protein</fullName>
    </recommendedName>
</protein>
<dbReference type="AlphaFoldDB" id="A0A644TFS1"/>
<dbReference type="Pfam" id="PF00465">
    <property type="entry name" value="Fe-ADH"/>
    <property type="match status" value="1"/>
</dbReference>
<dbReference type="SUPFAM" id="SSF56796">
    <property type="entry name" value="Dehydroquinate synthase-like"/>
    <property type="match status" value="1"/>
</dbReference>
<dbReference type="PANTHER" id="PTHR43616:SF5">
    <property type="entry name" value="GLYCEROL DEHYDROGENASE 1"/>
    <property type="match status" value="1"/>
</dbReference>
<dbReference type="CDD" id="cd08171">
    <property type="entry name" value="GlyDH-like"/>
    <property type="match status" value="1"/>
</dbReference>
<reference evidence="5" key="1">
    <citation type="submission" date="2019-08" db="EMBL/GenBank/DDBJ databases">
        <authorList>
            <person name="Kucharzyk K."/>
            <person name="Murdoch R.W."/>
            <person name="Higgins S."/>
            <person name="Loffler F."/>
        </authorList>
    </citation>
    <scope>NUCLEOTIDE SEQUENCE</scope>
</reference>
<name>A0A644TFS1_9ZZZZ</name>
<dbReference type="GO" id="GO:0016614">
    <property type="term" value="F:oxidoreductase activity, acting on CH-OH group of donors"/>
    <property type="evidence" value="ECO:0007669"/>
    <property type="project" value="InterPro"/>
</dbReference>
<evidence type="ECO:0000256" key="2">
    <source>
        <dbReference type="ARBA" id="ARBA00023002"/>
    </source>
</evidence>
<dbReference type="PANTHER" id="PTHR43616">
    <property type="entry name" value="GLYCEROL DEHYDROGENASE"/>
    <property type="match status" value="1"/>
</dbReference>
<accession>A0A644TFS1</accession>
<keyword evidence="2" id="KW-0560">Oxidoreductase</keyword>
<feature type="domain" description="Alcohol dehydrogenase iron-type/glycerol dehydrogenase GldA" evidence="4">
    <location>
        <begin position="19"/>
        <end position="138"/>
    </location>
</feature>
<evidence type="ECO:0000313" key="5">
    <source>
        <dbReference type="EMBL" id="MPL65684.1"/>
    </source>
</evidence>
<sequence length="360" mass="38919">MENYSVFLPCYSIGDDEVYKKVPGICGLYGKTAVVIGGQTAMSKAKESLLAGIAGSNISINEFVLYGNEASFEGAAILCENTAVQEADMIFAVGGGKAIDTVKIVGDDLGKPVFTFPTIAATCAATSAISAVYHPDHTYRNVRIYAAPPVHCFINTRIIVESPSQYLWAGIGDTLAKYYEPTFSGRGRELEHFNAMGLMISGMCVEPLVRYGKEAMDANKAKKGSYAFDQVVLNIIVSTGLVSNLVDMDYNSSIAHATAYGLTTLEKVEKNHLHGENVSYGVLVMLTMDNQSEEREKIFAFSKSIGLPTKLADFGITVADLASVLDKAASVNDIVVSPYKITRDMFEKAILELEAFNKTK</sequence>
<evidence type="ECO:0000256" key="1">
    <source>
        <dbReference type="ARBA" id="ARBA00022723"/>
    </source>
</evidence>
<dbReference type="PIRSF" id="PIRSF000112">
    <property type="entry name" value="Glycerol_dehydrogenase"/>
    <property type="match status" value="1"/>
</dbReference>
<evidence type="ECO:0000259" key="4">
    <source>
        <dbReference type="Pfam" id="PF00465"/>
    </source>
</evidence>
<dbReference type="Gene3D" id="3.40.50.1970">
    <property type="match status" value="1"/>
</dbReference>
<dbReference type="GO" id="GO:0046872">
    <property type="term" value="F:metal ion binding"/>
    <property type="evidence" value="ECO:0007669"/>
    <property type="project" value="UniProtKB-KW"/>
</dbReference>
<keyword evidence="3" id="KW-0520">NAD</keyword>
<proteinExistence type="predicted"/>
<keyword evidence="1" id="KW-0479">Metal-binding</keyword>
<dbReference type="EMBL" id="VSSQ01000029">
    <property type="protein sequence ID" value="MPL65684.1"/>
    <property type="molecule type" value="Genomic_DNA"/>
</dbReference>
<dbReference type="Gene3D" id="1.20.1090.10">
    <property type="entry name" value="Dehydroquinate synthase-like - alpha domain"/>
    <property type="match status" value="1"/>
</dbReference>
<dbReference type="InterPro" id="IPR001670">
    <property type="entry name" value="ADH_Fe/GldA"/>
</dbReference>